<evidence type="ECO:0000313" key="6">
    <source>
        <dbReference type="EMBL" id="PQJ76313.1"/>
    </source>
</evidence>
<dbReference type="PANTHER" id="PTHR43774">
    <property type="entry name" value="PEPTIDE METHIONINE SULFOXIDE REDUCTASE"/>
    <property type="match status" value="1"/>
</dbReference>
<protein>
    <recommendedName>
        <fullName evidence="1">peptide-methionine (S)-S-oxide reductase</fullName>
        <ecNumber evidence="1">1.8.4.11</ecNumber>
    </recommendedName>
</protein>
<evidence type="ECO:0000256" key="3">
    <source>
        <dbReference type="ARBA" id="ARBA00047806"/>
    </source>
</evidence>
<organism evidence="6 7">
    <name type="scientific">Polaribacter glomeratus</name>
    <dbReference type="NCBI Taxonomy" id="102"/>
    <lineage>
        <taxon>Bacteria</taxon>
        <taxon>Pseudomonadati</taxon>
        <taxon>Bacteroidota</taxon>
        <taxon>Flavobacteriia</taxon>
        <taxon>Flavobacteriales</taxon>
        <taxon>Flavobacteriaceae</taxon>
    </lineage>
</organism>
<gene>
    <name evidence="6" type="ORF">BTO16_10350</name>
</gene>
<comment type="catalytic activity">
    <reaction evidence="3">
        <text>L-methionyl-[protein] + [thioredoxin]-disulfide + H2O = L-methionyl-(S)-S-oxide-[protein] + [thioredoxin]-dithiol</text>
        <dbReference type="Rhea" id="RHEA:14217"/>
        <dbReference type="Rhea" id="RHEA-COMP:10698"/>
        <dbReference type="Rhea" id="RHEA-COMP:10700"/>
        <dbReference type="Rhea" id="RHEA-COMP:12313"/>
        <dbReference type="Rhea" id="RHEA-COMP:12315"/>
        <dbReference type="ChEBI" id="CHEBI:15377"/>
        <dbReference type="ChEBI" id="CHEBI:16044"/>
        <dbReference type="ChEBI" id="CHEBI:29950"/>
        <dbReference type="ChEBI" id="CHEBI:44120"/>
        <dbReference type="ChEBI" id="CHEBI:50058"/>
        <dbReference type="EC" id="1.8.4.11"/>
    </reaction>
</comment>
<feature type="domain" description="Peptide methionine sulphoxide reductase MsrA" evidence="5">
    <location>
        <begin position="5"/>
        <end position="141"/>
    </location>
</feature>
<accession>A0A2S7WFB8</accession>
<dbReference type="InterPro" id="IPR002569">
    <property type="entry name" value="Met_Sox_Rdtase_MsrA_dom"/>
</dbReference>
<evidence type="ECO:0000256" key="1">
    <source>
        <dbReference type="ARBA" id="ARBA00012502"/>
    </source>
</evidence>
<dbReference type="InterPro" id="IPR036509">
    <property type="entry name" value="Met_Sox_Rdtase_MsrA_sf"/>
</dbReference>
<dbReference type="OrthoDB" id="4174719at2"/>
<keyword evidence="2" id="KW-0560">Oxidoreductase</keyword>
<dbReference type="Pfam" id="PF01625">
    <property type="entry name" value="PMSR"/>
    <property type="match status" value="1"/>
</dbReference>
<comment type="caution">
    <text evidence="6">The sequence shown here is derived from an EMBL/GenBank/DDBJ whole genome shotgun (WGS) entry which is preliminary data.</text>
</comment>
<dbReference type="EMBL" id="MSCM01000002">
    <property type="protein sequence ID" value="PQJ76313.1"/>
    <property type="molecule type" value="Genomic_DNA"/>
</dbReference>
<dbReference type="AlphaFoldDB" id="A0A2S7WFB8"/>
<keyword evidence="7" id="KW-1185">Reference proteome</keyword>
<dbReference type="GO" id="GO:0008113">
    <property type="term" value="F:peptide-methionine (S)-S-oxide reductase activity"/>
    <property type="evidence" value="ECO:0007669"/>
    <property type="project" value="UniProtKB-EC"/>
</dbReference>
<dbReference type="PANTHER" id="PTHR43774:SF1">
    <property type="entry name" value="PEPTIDE METHIONINE SULFOXIDE REDUCTASE MSRA 2"/>
    <property type="match status" value="1"/>
</dbReference>
<comment type="catalytic activity">
    <reaction evidence="4">
        <text>[thioredoxin]-disulfide + L-methionine + H2O = L-methionine (S)-S-oxide + [thioredoxin]-dithiol</text>
        <dbReference type="Rhea" id="RHEA:19993"/>
        <dbReference type="Rhea" id="RHEA-COMP:10698"/>
        <dbReference type="Rhea" id="RHEA-COMP:10700"/>
        <dbReference type="ChEBI" id="CHEBI:15377"/>
        <dbReference type="ChEBI" id="CHEBI:29950"/>
        <dbReference type="ChEBI" id="CHEBI:50058"/>
        <dbReference type="ChEBI" id="CHEBI:57844"/>
        <dbReference type="ChEBI" id="CHEBI:58772"/>
        <dbReference type="EC" id="1.8.4.11"/>
    </reaction>
</comment>
<dbReference type="EC" id="1.8.4.11" evidence="1"/>
<evidence type="ECO:0000256" key="2">
    <source>
        <dbReference type="ARBA" id="ARBA00023002"/>
    </source>
</evidence>
<evidence type="ECO:0000256" key="4">
    <source>
        <dbReference type="ARBA" id="ARBA00048782"/>
    </source>
</evidence>
<name>A0A2S7WFB8_9FLAO</name>
<proteinExistence type="predicted"/>
<evidence type="ECO:0000313" key="7">
    <source>
        <dbReference type="Proteomes" id="UP000239068"/>
    </source>
</evidence>
<sequence>MELTKIAFGGGCHWCTEAVFQALIGVHKVEQGFISSTDENNTFSEAVIVHFEAKKIELKILIEIHLRTHKSTSNHSMRNKYRSAVYYYSISQKEESLKIIDELKSSFKDKIITKVVSFTSFKPSAVAFQNYYQSNPNKPFCETYINPKLKFLAQNFATQIEKSKVSHFISTIEETH</sequence>
<dbReference type="Proteomes" id="UP000239068">
    <property type="component" value="Unassembled WGS sequence"/>
</dbReference>
<reference evidence="6 7" key="1">
    <citation type="submission" date="2016-12" db="EMBL/GenBank/DDBJ databases">
        <title>Trade-off between light-utilization and light-protection in marine flavobacteria.</title>
        <authorList>
            <person name="Kumagai Y."/>
            <person name="Yoshizawa S."/>
            <person name="Kogure K."/>
            <person name="Iwasaki W."/>
        </authorList>
    </citation>
    <scope>NUCLEOTIDE SEQUENCE [LARGE SCALE GENOMIC DNA]</scope>
    <source>
        <strain evidence="6 7">ATCC 43844</strain>
    </source>
</reference>
<evidence type="ECO:0000259" key="5">
    <source>
        <dbReference type="Pfam" id="PF01625"/>
    </source>
</evidence>
<dbReference type="Gene3D" id="3.30.1060.10">
    <property type="entry name" value="Peptide methionine sulphoxide reductase MsrA"/>
    <property type="match status" value="1"/>
</dbReference>
<dbReference type="SUPFAM" id="SSF55068">
    <property type="entry name" value="Peptide methionine sulfoxide reductase"/>
    <property type="match status" value="1"/>
</dbReference>
<dbReference type="RefSeq" id="WP_105021619.1">
    <property type="nucleotide sequence ID" value="NZ_MSCM01000002.1"/>
</dbReference>